<accession>A0A0G4IPX3</accession>
<dbReference type="EMBL" id="OVEO01000008">
    <property type="protein sequence ID" value="SPQ97558.1"/>
    <property type="molecule type" value="Genomic_DNA"/>
</dbReference>
<dbReference type="SUPFAM" id="SSF54236">
    <property type="entry name" value="Ubiquitin-like"/>
    <property type="match status" value="1"/>
</dbReference>
<feature type="domain" description="Ubiquitin-like" evidence="2">
    <location>
        <begin position="1"/>
        <end position="73"/>
    </location>
</feature>
<keyword evidence="4" id="KW-0496">Mitochondrion</keyword>
<feature type="transmembrane region" description="Helical" evidence="1">
    <location>
        <begin position="175"/>
        <end position="194"/>
    </location>
</feature>
<keyword evidence="1" id="KW-0472">Membrane</keyword>
<dbReference type="EMBL" id="CDSF01000079">
    <property type="protein sequence ID" value="CEO97250.1"/>
    <property type="molecule type" value="Genomic_DNA"/>
</dbReference>
<reference evidence="3 5" key="1">
    <citation type="submission" date="2015-02" db="EMBL/GenBank/DDBJ databases">
        <authorList>
            <person name="Chooi Y.-H."/>
        </authorList>
    </citation>
    <scope>NUCLEOTIDE SEQUENCE [LARGE SCALE GENOMIC DNA]</scope>
    <source>
        <strain evidence="3">E3</strain>
    </source>
</reference>
<sequence length="257" mass="28970">MRLNLRSVTGQTIVVDGIDATGTVADLKKTIETQQNIPRELQRLIYRGRELCDGKAIAESGVADDDVLHLVMRPQRELTDADVAELLQDDDSAPHPPSMVIHMTPLYQVPDRFDHGLSGLSLRARKVYKRSLDVRILAITNFVILWVSMLMYSPILVLVSLFSLMAYFGAATYRVWILYAYQVVTVAIASFTMVRMGQNRIAWFVGMVVFLVHAHIIVQVQLFIWAIHKLSPEEVVQLRTLEHPRGDLPLQPAEPAA</sequence>
<evidence type="ECO:0000256" key="1">
    <source>
        <dbReference type="SAM" id="Phobius"/>
    </source>
</evidence>
<keyword evidence="5" id="KW-1185">Reference proteome</keyword>
<dbReference type="OMA" id="WILYAYQ"/>
<dbReference type="Pfam" id="PF00240">
    <property type="entry name" value="ubiquitin"/>
    <property type="match status" value="1"/>
</dbReference>
<dbReference type="STRING" id="37360.A0A0G4IPX3"/>
<dbReference type="GO" id="GO:0051787">
    <property type="term" value="F:misfolded protein binding"/>
    <property type="evidence" value="ECO:0007669"/>
    <property type="project" value="TreeGrafter"/>
</dbReference>
<dbReference type="PANTHER" id="PTHR15204:SF0">
    <property type="entry name" value="LARGE PROLINE-RICH PROTEIN BAG6"/>
    <property type="match status" value="1"/>
</dbReference>
<dbReference type="InterPro" id="IPR019956">
    <property type="entry name" value="Ubiquitin_dom"/>
</dbReference>
<geneLocation type="mitochondrion" evidence="4"/>
<dbReference type="OrthoDB" id="428577at2759"/>
<dbReference type="GO" id="GO:0036503">
    <property type="term" value="P:ERAD pathway"/>
    <property type="evidence" value="ECO:0007669"/>
    <property type="project" value="TreeGrafter"/>
</dbReference>
<dbReference type="InterPro" id="IPR029071">
    <property type="entry name" value="Ubiquitin-like_domsf"/>
</dbReference>
<evidence type="ECO:0000313" key="3">
    <source>
        <dbReference type="EMBL" id="CEO97250.1"/>
    </source>
</evidence>
<evidence type="ECO:0000313" key="6">
    <source>
        <dbReference type="Proteomes" id="UP000290189"/>
    </source>
</evidence>
<keyword evidence="1" id="KW-1133">Transmembrane helix</keyword>
<feature type="transmembrane region" description="Helical" evidence="1">
    <location>
        <begin position="136"/>
        <end position="169"/>
    </location>
</feature>
<dbReference type="PRINTS" id="PR00348">
    <property type="entry name" value="UBIQUITIN"/>
</dbReference>
<organism evidence="3 5">
    <name type="scientific">Plasmodiophora brassicae</name>
    <name type="common">Clubroot disease agent</name>
    <dbReference type="NCBI Taxonomy" id="37360"/>
    <lineage>
        <taxon>Eukaryota</taxon>
        <taxon>Sar</taxon>
        <taxon>Rhizaria</taxon>
        <taxon>Endomyxa</taxon>
        <taxon>Phytomyxea</taxon>
        <taxon>Plasmodiophorida</taxon>
        <taxon>Plasmodiophoridae</taxon>
        <taxon>Plasmodiophora</taxon>
    </lineage>
</organism>
<evidence type="ECO:0000259" key="2">
    <source>
        <dbReference type="PROSITE" id="PS50053"/>
    </source>
</evidence>
<dbReference type="PANTHER" id="PTHR15204">
    <property type="entry name" value="LARGE PROLINE-RICH PROTEIN BAG6"/>
    <property type="match status" value="1"/>
</dbReference>
<dbReference type="SMART" id="SM00213">
    <property type="entry name" value="UBQ"/>
    <property type="match status" value="1"/>
</dbReference>
<evidence type="ECO:0000313" key="5">
    <source>
        <dbReference type="Proteomes" id="UP000039324"/>
    </source>
</evidence>
<gene>
    <name evidence="3" type="ORF">PBRA_000595</name>
    <name evidence="4" type="ORF">PLBR_LOCUS4773</name>
</gene>
<keyword evidence="1" id="KW-0812">Transmembrane</keyword>
<dbReference type="GO" id="GO:0071818">
    <property type="term" value="C:BAT3 complex"/>
    <property type="evidence" value="ECO:0007669"/>
    <property type="project" value="TreeGrafter"/>
</dbReference>
<protein>
    <recommendedName>
        <fullName evidence="2">Ubiquitin-like domain-containing protein</fullName>
    </recommendedName>
</protein>
<dbReference type="Proteomes" id="UP000039324">
    <property type="component" value="Unassembled WGS sequence"/>
</dbReference>
<proteinExistence type="predicted"/>
<reference evidence="4 6" key="2">
    <citation type="submission" date="2018-03" db="EMBL/GenBank/DDBJ databases">
        <authorList>
            <person name="Fogelqvist J."/>
        </authorList>
    </citation>
    <scope>NUCLEOTIDE SEQUENCE [LARGE SCALE GENOMIC DNA]</scope>
</reference>
<dbReference type="Gene3D" id="3.10.20.90">
    <property type="entry name" value="Phosphatidylinositol 3-kinase Catalytic Subunit, Chain A, domain 1"/>
    <property type="match status" value="1"/>
</dbReference>
<dbReference type="InterPro" id="IPR000626">
    <property type="entry name" value="Ubiquitin-like_dom"/>
</dbReference>
<evidence type="ECO:0000313" key="4">
    <source>
        <dbReference type="EMBL" id="SPQ97558.1"/>
    </source>
</evidence>
<dbReference type="GO" id="GO:0031593">
    <property type="term" value="F:polyubiquitin modification-dependent protein binding"/>
    <property type="evidence" value="ECO:0007669"/>
    <property type="project" value="TreeGrafter"/>
</dbReference>
<dbReference type="AlphaFoldDB" id="A0A0G4IPX3"/>
<name>A0A0G4IPX3_PLABS</name>
<dbReference type="Proteomes" id="UP000290189">
    <property type="component" value="Unassembled WGS sequence"/>
</dbReference>
<dbReference type="PROSITE" id="PS50053">
    <property type="entry name" value="UBIQUITIN_2"/>
    <property type="match status" value="1"/>
</dbReference>
<feature type="transmembrane region" description="Helical" evidence="1">
    <location>
        <begin position="201"/>
        <end position="227"/>
    </location>
</feature>